<evidence type="ECO:0000256" key="4">
    <source>
        <dbReference type="ARBA" id="ARBA00022598"/>
    </source>
</evidence>
<comment type="similarity">
    <text evidence="6">Belongs to the NRP synthetase family.</text>
</comment>
<dbReference type="PROSITE" id="PS50075">
    <property type="entry name" value="CARRIER"/>
    <property type="match status" value="2"/>
</dbReference>
<dbReference type="FunFam" id="1.10.1200.10:FF:000028">
    <property type="entry name" value="Nonribosomal peptide synthetase 13"/>
    <property type="match status" value="1"/>
</dbReference>
<evidence type="ECO:0000313" key="11">
    <source>
        <dbReference type="EMBL" id="KAJ9148394.1"/>
    </source>
</evidence>
<evidence type="ECO:0000259" key="10">
    <source>
        <dbReference type="PROSITE" id="PS50075"/>
    </source>
</evidence>
<dbReference type="GO" id="GO:0043041">
    <property type="term" value="P:amino acid activation for nonribosomal peptide biosynthetic process"/>
    <property type="evidence" value="ECO:0007669"/>
    <property type="project" value="TreeGrafter"/>
</dbReference>
<sequence length="1960" mass="214259">MQLLRDAQHHLGSLLSSGRATYGNGVEREFDTVAKRAVLPAKSTTSGTEVGSSADIPELALMLAWLLLLNRNSGDGIIQFQWGHQLLGTSETFSPIPGSANTSGAESNNSISELIEVVSGLLRGDAAAKESKLGDFEKVFFCDRGEPVCNGDATSGSRLGQKWSFWLEVCSLDEQLSLQAQWRTTAMTRSQAEDHLEAYVDILAVVLESLSNTEVDILRPLPRELEQIWTWNATVPPKFEQCMHEIIAERAASHSDAPSVSAWDGEFTNAQLDTLSTHLAGHLRSLGVDVGSPVPLCFEKSKWTVVGVLAIMKAGGTFVLMDPSQPPARLATIVSQTGARVLLSSKLQESLAIEIAPSAQVVVVSDSTWSLCDGPPPASLPRVPPDSPMYIIFTSGSTGKPKGVVLSHANYTSGALPRADAVGYREGLRVFEFASYAFDVCIDCILCTLAKGGCVCVPTDEARMNDLSGAIRASGAGMAHMTPSVARVLDPDILPSLEVLGLGGEAISAGDASAWSKKTKIINAYGPSECTVGCTINNTVEKSRGYTNIGKGVGGLTWIVDPNDHDRLVPPGAVGELLVEGPVVGIGYLGEPEKTAEVFIEDPAWLVAGNGTVPGRHGRLYKTGDLVRYDPDGSGAIVFVGRKDQQVKLRGQRVELPEVEHHIRDKIPSSVKMAAEVIKPSGGEPTLVVFLAEPSENVTDATDDSTTTTFSPELSEALASIDARLEKEVPRYMVPSAYIPMRQIPSLVSGKTDRKKLREMGNAMTREQIAKFRIVADKSKPETEAEVALHRVWKKFLGEDLEISLSDSFFALGGDSLKAMKLVAAAREEGLSLTVASVFSYPTLRDMAAMAEKTVQKAQEGVAPFSLLGEGWSAEEARAETARLCDIEKSTIEDVYPCTPLQEALMALSAKIKDAYVAQRVMDLADQETAQRFQAAFEKVAQDCPILRTRIVQVPGHGLVQVVVKESITWRSAGSVQEYLEKDRSEEMDLGKPLVRYGMVTEPDSGKSHFILTIHHSLYDGWSMPLIVDRVNQAYQGSPITRPAEFKDFIHFLTSMDRQACEEYWREQLRGATGRQFPPLPWEGYQSRPDSLLEVYVPLSGRPASNTTVAAVIRGAWALVASNYAASDDMVFGETLTGRNAPVPGVDQIEGPMITTVPVRVRVDRGTRVADYLQAIHDQMVAQIPYEHTGLQHIRRLSEDALQACELRTGLVLHPSAAEEVQEASPDRPADGLVPAGDDEAAQEALKFNTYGLMLVCSLDPKGFLVMASFDSKMVDKQTMERVLDQFSLVTGQLCEGIDRRIGDIDYLTDQDRDEVFKLASQVKPEGDDRLFEGAKTMWIVDPTDPERLLPRGAVGELLIEVADNQSLSALENPKWLLKGSSSVEGREGLLRRTGKLARITPNGHVELVSQTEVTPISSAPAQSQPRPAAISVTTSKQRKLRTLWSRVLRLDEKDIGLSDNFFRLGGDSITAMKLASEARAEGLKLTVAEIFANRSLFEMANVMQALTVSENADLPSVTVKPYQSLDVQDVESFVASSIRPRLADPTWKIQDVLPTRPLQEIAVKGTVDLPRYSMRYELMHFDAPLDADRTRTACQELIAKNEILRTVFVEAEGTYFGVVLDQLTVPFTEYDVEDDVGAFAEAVCKVDVQARVPSGSAFVKWFLIHGREGKTTLIFRLSHAQYDEMCLPLLLRQLSALYTGQTPVPSSVPYSSFVGHVLRDVIPRSIPYWRDLLAGSAPTVLRPDGDVPLTSRRHYATSRAVDIAPRPRDVTVATLPTAAWALCLSRRLGLRDLVFGEVASGRNTELPGCDAVAGPCWQYVPVRARLEAGWTGLDLLRAVQQQHVESSRFEGPALRELVAQGCLPGWPADTDWFDSVVHQDVEHVETLGFGEGEGLRCRTQAVYVHEEPLREWKVQAYHSGESLTMEIVTFESWGQYAEGLLDDLVAALETLVRRPGELI</sequence>
<dbReference type="Gene3D" id="3.30.300.30">
    <property type="match status" value="1"/>
</dbReference>
<dbReference type="FunFam" id="1.10.1200.10:FF:000005">
    <property type="entry name" value="Nonribosomal peptide synthetase 1"/>
    <property type="match status" value="1"/>
</dbReference>
<evidence type="ECO:0000256" key="2">
    <source>
        <dbReference type="ARBA" id="ARBA00022450"/>
    </source>
</evidence>
<name>A0AA38VJS0_9PEZI</name>
<dbReference type="CDD" id="cd19542">
    <property type="entry name" value="CT_NRPS-like"/>
    <property type="match status" value="1"/>
</dbReference>
<dbReference type="Pfam" id="PF00550">
    <property type="entry name" value="PP-binding"/>
    <property type="match status" value="2"/>
</dbReference>
<keyword evidence="2" id="KW-0596">Phosphopantetheine</keyword>
<dbReference type="Pfam" id="PF00668">
    <property type="entry name" value="Condensation"/>
    <property type="match status" value="2"/>
</dbReference>
<gene>
    <name evidence="11" type="ORF">NKR23_g5202</name>
</gene>
<dbReference type="InterPro" id="IPR023213">
    <property type="entry name" value="CAT-like_dom_sf"/>
</dbReference>
<feature type="domain" description="Carrier" evidence="10">
    <location>
        <begin position="1432"/>
        <end position="1508"/>
    </location>
</feature>
<dbReference type="Pfam" id="PF00501">
    <property type="entry name" value="AMP-binding"/>
    <property type="match status" value="1"/>
</dbReference>
<comment type="caution">
    <text evidence="11">The sequence shown here is derived from an EMBL/GenBank/DDBJ whole genome shotgun (WGS) entry which is preliminary data.</text>
</comment>
<dbReference type="FunFam" id="3.30.300.30:FF:000015">
    <property type="entry name" value="Nonribosomal peptide synthase SidD"/>
    <property type="match status" value="1"/>
</dbReference>
<reference evidence="11" key="1">
    <citation type="submission" date="2022-07" db="EMBL/GenBank/DDBJ databases">
        <title>Fungi with potential for degradation of polypropylene.</title>
        <authorList>
            <person name="Gostincar C."/>
        </authorList>
    </citation>
    <scope>NUCLEOTIDE SEQUENCE</scope>
    <source>
        <strain evidence="11">EXF-13308</strain>
    </source>
</reference>
<dbReference type="InterPro" id="IPR045851">
    <property type="entry name" value="AMP-bd_C_sf"/>
</dbReference>
<evidence type="ECO:0000256" key="6">
    <source>
        <dbReference type="ARBA" id="ARBA00029454"/>
    </source>
</evidence>
<dbReference type="EMBL" id="JANBVO010000013">
    <property type="protein sequence ID" value="KAJ9148394.1"/>
    <property type="molecule type" value="Genomic_DNA"/>
</dbReference>
<dbReference type="SUPFAM" id="SSF52777">
    <property type="entry name" value="CoA-dependent acyltransferases"/>
    <property type="match status" value="4"/>
</dbReference>
<dbReference type="PANTHER" id="PTHR45527:SF3">
    <property type="entry name" value="SIDEROPHORE SYNTHETASE (EUROFUNG)"/>
    <property type="match status" value="1"/>
</dbReference>
<comment type="catalytic activity">
    <reaction evidence="7">
        <text>L-proline + L-tryptophan + 2 ATP = brevianamide F + 2 AMP + 2 diphosphate + 2 H(+)</text>
        <dbReference type="Rhea" id="RHEA:35935"/>
        <dbReference type="ChEBI" id="CHEBI:15378"/>
        <dbReference type="ChEBI" id="CHEBI:30616"/>
        <dbReference type="ChEBI" id="CHEBI:33019"/>
        <dbReference type="ChEBI" id="CHEBI:57912"/>
        <dbReference type="ChEBI" id="CHEBI:60039"/>
        <dbReference type="ChEBI" id="CHEBI:64530"/>
        <dbReference type="ChEBI" id="CHEBI:456215"/>
    </reaction>
</comment>
<dbReference type="Gene3D" id="3.40.50.12780">
    <property type="entry name" value="N-terminal domain of ligase-like"/>
    <property type="match status" value="1"/>
</dbReference>
<keyword evidence="4" id="KW-0436">Ligase</keyword>
<organism evidence="11 12">
    <name type="scientific">Pleurostoma richardsiae</name>
    <dbReference type="NCBI Taxonomy" id="41990"/>
    <lineage>
        <taxon>Eukaryota</taxon>
        <taxon>Fungi</taxon>
        <taxon>Dikarya</taxon>
        <taxon>Ascomycota</taxon>
        <taxon>Pezizomycotina</taxon>
        <taxon>Sordariomycetes</taxon>
        <taxon>Sordariomycetidae</taxon>
        <taxon>Calosphaeriales</taxon>
        <taxon>Pleurostomataceae</taxon>
        <taxon>Pleurostoma</taxon>
    </lineage>
</organism>
<dbReference type="InterPro" id="IPR020806">
    <property type="entry name" value="PKS_PP-bd"/>
</dbReference>
<dbReference type="InterPro" id="IPR042099">
    <property type="entry name" value="ANL_N_sf"/>
</dbReference>
<evidence type="ECO:0000256" key="1">
    <source>
        <dbReference type="ARBA" id="ARBA00004685"/>
    </source>
</evidence>
<dbReference type="InterPro" id="IPR009081">
    <property type="entry name" value="PP-bd_ACP"/>
</dbReference>
<accession>A0AA38VJS0</accession>
<dbReference type="CDD" id="cd19545">
    <property type="entry name" value="FUM14_C_NRPS-like"/>
    <property type="match status" value="1"/>
</dbReference>
<dbReference type="Gene3D" id="3.30.559.30">
    <property type="entry name" value="Nonribosomal peptide synthetase, condensation domain"/>
    <property type="match status" value="2"/>
</dbReference>
<dbReference type="PANTHER" id="PTHR45527">
    <property type="entry name" value="NONRIBOSOMAL PEPTIDE SYNTHETASE"/>
    <property type="match status" value="1"/>
</dbReference>
<evidence type="ECO:0000256" key="5">
    <source>
        <dbReference type="ARBA" id="ARBA00023026"/>
    </source>
</evidence>
<protein>
    <recommendedName>
        <fullName evidence="8">Brevianamide F synthase</fullName>
    </recommendedName>
    <alternativeName>
        <fullName evidence="9">Fumitremorgin biosynthesis protein A</fullName>
    </alternativeName>
</protein>
<dbReference type="SMART" id="SM00823">
    <property type="entry name" value="PKS_PP"/>
    <property type="match status" value="2"/>
</dbReference>
<dbReference type="InterPro" id="IPR010071">
    <property type="entry name" value="AA_adenyl_dom"/>
</dbReference>
<dbReference type="CDD" id="cd05918">
    <property type="entry name" value="A_NRPS_SidN3_like"/>
    <property type="match status" value="1"/>
</dbReference>
<dbReference type="Gene3D" id="1.10.1200.10">
    <property type="entry name" value="ACP-like"/>
    <property type="match status" value="2"/>
</dbReference>
<dbReference type="NCBIfam" id="TIGR01733">
    <property type="entry name" value="AA-adenyl-dom"/>
    <property type="match status" value="1"/>
</dbReference>
<dbReference type="Proteomes" id="UP001174694">
    <property type="component" value="Unassembled WGS sequence"/>
</dbReference>
<dbReference type="InterPro" id="IPR001242">
    <property type="entry name" value="Condensation_dom"/>
</dbReference>
<dbReference type="GO" id="GO:0016874">
    <property type="term" value="F:ligase activity"/>
    <property type="evidence" value="ECO:0007669"/>
    <property type="project" value="UniProtKB-KW"/>
</dbReference>
<dbReference type="PROSITE" id="PS00455">
    <property type="entry name" value="AMP_BINDING"/>
    <property type="match status" value="1"/>
</dbReference>
<dbReference type="GO" id="GO:0005737">
    <property type="term" value="C:cytoplasm"/>
    <property type="evidence" value="ECO:0007669"/>
    <property type="project" value="TreeGrafter"/>
</dbReference>
<dbReference type="InterPro" id="IPR006162">
    <property type="entry name" value="Ppantetheine_attach_site"/>
</dbReference>
<dbReference type="GO" id="GO:1902181">
    <property type="term" value="P:verruculogen biosynthetic process"/>
    <property type="evidence" value="ECO:0007669"/>
    <property type="project" value="UniProtKB-ARBA"/>
</dbReference>
<keyword evidence="3" id="KW-0597">Phosphoprotein</keyword>
<evidence type="ECO:0000256" key="7">
    <source>
        <dbReference type="ARBA" id="ARBA00051337"/>
    </source>
</evidence>
<evidence type="ECO:0000256" key="3">
    <source>
        <dbReference type="ARBA" id="ARBA00022553"/>
    </source>
</evidence>
<dbReference type="FunFam" id="3.40.50.12780:FF:000014">
    <property type="entry name" value="Nonribosomal peptide synthetase 1"/>
    <property type="match status" value="1"/>
</dbReference>
<dbReference type="GO" id="GO:0031177">
    <property type="term" value="F:phosphopantetheine binding"/>
    <property type="evidence" value="ECO:0007669"/>
    <property type="project" value="InterPro"/>
</dbReference>
<dbReference type="SUPFAM" id="SSF47336">
    <property type="entry name" value="ACP-like"/>
    <property type="match status" value="2"/>
</dbReference>
<dbReference type="InterPro" id="IPR000873">
    <property type="entry name" value="AMP-dep_synth/lig_dom"/>
</dbReference>
<feature type="domain" description="Carrier" evidence="10">
    <location>
        <begin position="780"/>
        <end position="855"/>
    </location>
</feature>
<dbReference type="InterPro" id="IPR020845">
    <property type="entry name" value="AMP-binding_CS"/>
</dbReference>
<proteinExistence type="inferred from homology"/>
<keyword evidence="12" id="KW-1185">Reference proteome</keyword>
<evidence type="ECO:0000313" key="12">
    <source>
        <dbReference type="Proteomes" id="UP001174694"/>
    </source>
</evidence>
<keyword evidence="5" id="KW-0843">Virulence</keyword>
<evidence type="ECO:0000256" key="9">
    <source>
        <dbReference type="ARBA" id="ARBA00079461"/>
    </source>
</evidence>
<comment type="pathway">
    <text evidence="1">Mycotoxin biosynthesis.</text>
</comment>
<dbReference type="InterPro" id="IPR036736">
    <property type="entry name" value="ACP-like_sf"/>
</dbReference>
<dbReference type="SUPFAM" id="SSF56801">
    <property type="entry name" value="Acetyl-CoA synthetase-like"/>
    <property type="match status" value="1"/>
</dbReference>
<dbReference type="Gene3D" id="3.30.559.10">
    <property type="entry name" value="Chloramphenicol acetyltransferase-like domain"/>
    <property type="match status" value="2"/>
</dbReference>
<dbReference type="FunFam" id="3.30.559.30:FF:000003">
    <property type="entry name" value="Nonribosomal peptide synthase SidD"/>
    <property type="match status" value="1"/>
</dbReference>
<dbReference type="PROSITE" id="PS00012">
    <property type="entry name" value="PHOSPHOPANTETHEINE"/>
    <property type="match status" value="2"/>
</dbReference>
<evidence type="ECO:0000256" key="8">
    <source>
        <dbReference type="ARBA" id="ARBA00078163"/>
    </source>
</evidence>